<comment type="caution">
    <text evidence="3">The sequence shown here is derived from an EMBL/GenBank/DDBJ whole genome shotgun (WGS) entry which is preliminary data.</text>
</comment>
<dbReference type="RefSeq" id="WP_122122046.1">
    <property type="nucleotide sequence ID" value="NZ_QSUP01000008.1"/>
</dbReference>
<evidence type="ECO:0000259" key="2">
    <source>
        <dbReference type="Pfam" id="PF19910"/>
    </source>
</evidence>
<organism evidence="3 4">
    <name type="scientific">Parabacteroides merdae</name>
    <dbReference type="NCBI Taxonomy" id="46503"/>
    <lineage>
        <taxon>Bacteria</taxon>
        <taxon>Pseudomonadati</taxon>
        <taxon>Bacteroidota</taxon>
        <taxon>Bacteroidia</taxon>
        <taxon>Bacteroidales</taxon>
        <taxon>Tannerellaceae</taxon>
        <taxon>Parabacteroides</taxon>
    </lineage>
</organism>
<feature type="domain" description="DUF6383" evidence="2">
    <location>
        <begin position="832"/>
        <end position="904"/>
    </location>
</feature>
<feature type="chain" id="PRO_5044225895" description="DUF6383 domain-containing protein" evidence="1">
    <location>
        <begin position="21"/>
        <end position="905"/>
    </location>
</feature>
<accession>A0AB37LUM9</accession>
<keyword evidence="1" id="KW-0732">Signal</keyword>
<dbReference type="Proteomes" id="UP000261088">
    <property type="component" value="Unassembled WGS sequence"/>
</dbReference>
<dbReference type="Pfam" id="PF19910">
    <property type="entry name" value="DUF6383"/>
    <property type="match status" value="1"/>
</dbReference>
<feature type="signal peptide" evidence="1">
    <location>
        <begin position="1"/>
        <end position="20"/>
    </location>
</feature>
<protein>
    <recommendedName>
        <fullName evidence="2">DUF6383 domain-containing protein</fullName>
    </recommendedName>
</protein>
<proteinExistence type="predicted"/>
<dbReference type="EMBL" id="QSUP01000008">
    <property type="protein sequence ID" value="RGN51965.1"/>
    <property type="molecule type" value="Genomic_DNA"/>
</dbReference>
<dbReference type="AlphaFoldDB" id="A0AB37LUM9"/>
<gene>
    <name evidence="3" type="ORF">DXB61_08800</name>
</gene>
<evidence type="ECO:0000313" key="3">
    <source>
        <dbReference type="EMBL" id="RGN51965.1"/>
    </source>
</evidence>
<evidence type="ECO:0000313" key="4">
    <source>
        <dbReference type="Proteomes" id="UP000261088"/>
    </source>
</evidence>
<reference evidence="3 4" key="1">
    <citation type="submission" date="2018-08" db="EMBL/GenBank/DDBJ databases">
        <title>A genome reference for cultivated species of the human gut microbiota.</title>
        <authorList>
            <person name="Zou Y."/>
            <person name="Xue W."/>
            <person name="Luo G."/>
        </authorList>
    </citation>
    <scope>NUCLEOTIDE SEQUENCE [LARGE SCALE GENOMIC DNA]</scope>
    <source>
        <strain evidence="3 4">OM05-11AA</strain>
    </source>
</reference>
<evidence type="ECO:0000256" key="1">
    <source>
        <dbReference type="SAM" id="SignalP"/>
    </source>
</evidence>
<name>A0AB37LUM9_9BACT</name>
<sequence>MNKKFFTLLGAVALTSSVMAQGSSTPEYVENGKYYQLAMDYSYLISRGDSVALTNADDPYMTDETLASDSLLWKVTVTKQAVSGAYNYSFVNKATNKSLTIDGESVFAATAKQIQAVDNTDMTSVAENALYYFIENDKEKFWVGTKDWGNGILSVVNVKEEPTNSKFRAIKVGERFMTVADLNEKTTYSMDILSKIEGVEDGSYFFNEVGNTGNVFEIVSTSGNVLAVDSVNINENATIVGSSTDEQFGFYPAFKTAKYATPYNQFALLLDRSTDKVKVLVVNQTLSNKKDAAGKYTNYDPQPVAGIDTVAYIGSATYANETNIVTVATGERANGKVEEFDRPALGKSTAWEPGEGAYVLTQIGNGANKDVNGLIYACEFKNLKHRSNAPAFIKADASAYLPETFNYIEKVMNGGKVTYKVTNGYYLGGDLSTETSWLEVKDKDGNVLEDVFQVVKAGAVDTFKVTPITPDAHHGYITLTDKEEQDVKWAMQVVTTFGSSAYVINDKGILYGQELESSEDSYGFKLVADTVGVLSPNEVSSYAVYHAADKAGNSIYLTKENKLAVATAKQVADAKAGTVLKDAKQLQMIFKTLDADKVMVLYTTGFEKGKVPADAIQQFKGDGALKVDPTYEFISVTEMNNANEYPLFTPFNLVNWDAPVYLNLTNNSAGHYRFQSSENQTLALANNAGVSVLKALSEIEGAVEDDFRLWVDTACVENELKPLFYISTGVGANDEEARNFMAITGKPAAVNFVEAKTYGADSLIFVDADPAKNKIVKTPVNEAAWAFRLADNGFYIENAKTGQFLQQKNGLIILVSEKEDALVFESVAEQSTDNEEIATSEVTVIAGEGNVTIAGAAGKKVVVSNILGQVVANTVITSDNATIAAPAGVVVVAVEGEEAVKAIIK</sequence>
<dbReference type="InterPro" id="IPR045963">
    <property type="entry name" value="DUF6383"/>
</dbReference>